<reference evidence="3" key="1">
    <citation type="submission" date="2025-08" db="UniProtKB">
        <authorList>
            <consortium name="RefSeq"/>
        </authorList>
    </citation>
    <scope>IDENTIFICATION</scope>
    <source>
        <tissue evidence="3">Testes</tissue>
    </source>
</reference>
<evidence type="ECO:0000313" key="3">
    <source>
        <dbReference type="RefSeq" id="XP_006813377.1"/>
    </source>
</evidence>
<dbReference type="Proteomes" id="UP000694865">
    <property type="component" value="Unplaced"/>
</dbReference>
<name>A0ABM0M036_SACKO</name>
<dbReference type="Gene3D" id="3.30.420.10">
    <property type="entry name" value="Ribonuclease H-like superfamily/Ribonuclease H"/>
    <property type="match status" value="1"/>
</dbReference>
<dbReference type="InterPro" id="IPR036397">
    <property type="entry name" value="RNaseH_sf"/>
</dbReference>
<keyword evidence="2" id="KW-1185">Reference proteome</keyword>
<sequence>MAWLQMCGAYVRSCNVCAQRQSARKPRKAPLQTIDILGPFTESSEGNKKVLVFADYFTKWLECIPLKDEKATVAKALVSVVISRFGVPGEIHSDRERDFISSTFREVCSLLGISKTYTTPRHPQSDGMVERHMKVVVGVIKSYLDPLAHQRDWDQYLPYVSMAYRSSVHASTGESPNFF</sequence>
<evidence type="ECO:0000259" key="1">
    <source>
        <dbReference type="PROSITE" id="PS50994"/>
    </source>
</evidence>
<feature type="domain" description="Integrase catalytic" evidence="1">
    <location>
        <begin position="22"/>
        <end position="179"/>
    </location>
</feature>
<proteinExistence type="predicted"/>
<dbReference type="GeneID" id="102808291"/>
<protein>
    <submittedName>
        <fullName evidence="3">Gypsy retrotransposon integrase-like protein 1-like</fullName>
    </submittedName>
</protein>
<organism evidence="2 3">
    <name type="scientific">Saccoglossus kowalevskii</name>
    <name type="common">Acorn worm</name>
    <dbReference type="NCBI Taxonomy" id="10224"/>
    <lineage>
        <taxon>Eukaryota</taxon>
        <taxon>Metazoa</taxon>
        <taxon>Hemichordata</taxon>
        <taxon>Enteropneusta</taxon>
        <taxon>Harrimaniidae</taxon>
        <taxon>Saccoglossus</taxon>
    </lineage>
</organism>
<dbReference type="InterPro" id="IPR001584">
    <property type="entry name" value="Integrase_cat-core"/>
</dbReference>
<evidence type="ECO:0000313" key="2">
    <source>
        <dbReference type="Proteomes" id="UP000694865"/>
    </source>
</evidence>
<dbReference type="InterPro" id="IPR050951">
    <property type="entry name" value="Retrovirus_Pol_polyprotein"/>
</dbReference>
<dbReference type="Pfam" id="PF00665">
    <property type="entry name" value="rve"/>
    <property type="match status" value="1"/>
</dbReference>
<dbReference type="PANTHER" id="PTHR37984">
    <property type="entry name" value="PROTEIN CBG26694"/>
    <property type="match status" value="1"/>
</dbReference>
<dbReference type="RefSeq" id="XP_006813377.1">
    <property type="nucleotide sequence ID" value="XM_006813314.1"/>
</dbReference>
<gene>
    <name evidence="3" type="primary">LOC102808291</name>
</gene>
<dbReference type="InterPro" id="IPR012337">
    <property type="entry name" value="RNaseH-like_sf"/>
</dbReference>
<dbReference type="SUPFAM" id="SSF53098">
    <property type="entry name" value="Ribonuclease H-like"/>
    <property type="match status" value="1"/>
</dbReference>
<accession>A0ABM0M036</accession>
<dbReference type="PROSITE" id="PS50994">
    <property type="entry name" value="INTEGRASE"/>
    <property type="match status" value="1"/>
</dbReference>
<dbReference type="PANTHER" id="PTHR37984:SF5">
    <property type="entry name" value="PROTEIN NYNRIN-LIKE"/>
    <property type="match status" value="1"/>
</dbReference>